<evidence type="ECO:0000313" key="9">
    <source>
        <dbReference type="Proteomes" id="UP000183760"/>
    </source>
</evidence>
<sequence length="158" mass="16901">MTSRPTEASPPRGAASTGPWEDRQLAHGVLRLILGINIGLHGLTRVGAPGAFADGIVKNFADSPLPEWSVRAYALGLPFVELAVGVGILLGLRLRWVLTLGALLMSTLTFGESLRQQWSTVGLHLSYALAYYILLARAADARLTVDGWLASRRGATNP</sequence>
<evidence type="ECO:0000256" key="5">
    <source>
        <dbReference type="SAM" id="Phobius"/>
    </source>
</evidence>
<reference evidence="7 10" key="2">
    <citation type="submission" date="2019-07" db="EMBL/GenBank/DDBJ databases">
        <title>Whole genome shotgun sequence of Myxococcus fulvus NBRC 100333.</title>
        <authorList>
            <person name="Hosoyama A."/>
            <person name="Uohara A."/>
            <person name="Ohji S."/>
            <person name="Ichikawa N."/>
        </authorList>
    </citation>
    <scope>NUCLEOTIDE SEQUENCE [LARGE SCALE GENOMIC DNA]</scope>
    <source>
        <strain evidence="7 10">NBRC 100333</strain>
    </source>
</reference>
<keyword evidence="2 5" id="KW-0812">Transmembrane</keyword>
<dbReference type="Pfam" id="PF07291">
    <property type="entry name" value="MauE"/>
    <property type="match status" value="1"/>
</dbReference>
<feature type="domain" description="Methylamine utilisation protein MauE" evidence="6">
    <location>
        <begin position="29"/>
        <end position="110"/>
    </location>
</feature>
<evidence type="ECO:0000256" key="3">
    <source>
        <dbReference type="ARBA" id="ARBA00022989"/>
    </source>
</evidence>
<evidence type="ECO:0000256" key="2">
    <source>
        <dbReference type="ARBA" id="ARBA00022692"/>
    </source>
</evidence>
<evidence type="ECO:0000256" key="4">
    <source>
        <dbReference type="ARBA" id="ARBA00023136"/>
    </source>
</evidence>
<dbReference type="STRING" id="1334629.MFUL124B02_02860"/>
<keyword evidence="9" id="KW-1185">Reference proteome</keyword>
<organism evidence="7 10">
    <name type="scientific">Myxococcus fulvus</name>
    <dbReference type="NCBI Taxonomy" id="33"/>
    <lineage>
        <taxon>Bacteria</taxon>
        <taxon>Pseudomonadati</taxon>
        <taxon>Myxococcota</taxon>
        <taxon>Myxococcia</taxon>
        <taxon>Myxococcales</taxon>
        <taxon>Cystobacterineae</taxon>
        <taxon>Myxococcaceae</taxon>
        <taxon>Myxococcus</taxon>
    </lineage>
</organism>
<reference evidence="8 9" key="1">
    <citation type="submission" date="2016-10" db="EMBL/GenBank/DDBJ databases">
        <authorList>
            <person name="Varghese N."/>
            <person name="Submissions S."/>
        </authorList>
    </citation>
    <scope>NUCLEOTIDE SEQUENCE [LARGE SCALE GENOMIC DNA]</scope>
    <source>
        <strain evidence="8 9">DSM 16525</strain>
    </source>
</reference>
<feature type="transmembrane region" description="Helical" evidence="5">
    <location>
        <begin position="121"/>
        <end position="139"/>
    </location>
</feature>
<dbReference type="OrthoDB" id="5295149at2"/>
<proteinExistence type="predicted"/>
<dbReference type="Proteomes" id="UP000183760">
    <property type="component" value="Unassembled WGS sequence"/>
</dbReference>
<dbReference type="AlphaFoldDB" id="A0A511T1S5"/>
<accession>A0A511T1S5</accession>
<dbReference type="EMBL" id="FOIB01000001">
    <property type="protein sequence ID" value="SES85918.1"/>
    <property type="molecule type" value="Genomic_DNA"/>
</dbReference>
<feature type="transmembrane region" description="Helical" evidence="5">
    <location>
        <begin position="72"/>
        <end position="90"/>
    </location>
</feature>
<evidence type="ECO:0000313" key="7">
    <source>
        <dbReference type="EMBL" id="GEN07592.1"/>
    </source>
</evidence>
<name>A0A511T1S5_MYXFU</name>
<dbReference type="InterPro" id="IPR009908">
    <property type="entry name" value="Methylamine_util_MauE"/>
</dbReference>
<dbReference type="Proteomes" id="UP000321514">
    <property type="component" value="Unassembled WGS sequence"/>
</dbReference>
<comment type="subcellular location">
    <subcellularLocation>
        <location evidence="1">Membrane</location>
        <topology evidence="1">Multi-pass membrane protein</topology>
    </subcellularLocation>
</comment>
<evidence type="ECO:0000313" key="8">
    <source>
        <dbReference type="EMBL" id="SES85918.1"/>
    </source>
</evidence>
<protein>
    <submittedName>
        <fullName evidence="8">Thiosulfate dehydrogenase [quinone] large subunit</fullName>
    </submittedName>
</protein>
<evidence type="ECO:0000259" key="6">
    <source>
        <dbReference type="Pfam" id="PF07291"/>
    </source>
</evidence>
<dbReference type="RefSeq" id="WP_143096907.1">
    <property type="nucleotide sequence ID" value="NZ_BJXR01000025.1"/>
</dbReference>
<dbReference type="EMBL" id="BJXR01000025">
    <property type="protein sequence ID" value="GEN07592.1"/>
    <property type="molecule type" value="Genomic_DNA"/>
</dbReference>
<comment type="caution">
    <text evidence="7">The sequence shown here is derived from an EMBL/GenBank/DDBJ whole genome shotgun (WGS) entry which is preliminary data.</text>
</comment>
<evidence type="ECO:0000313" key="10">
    <source>
        <dbReference type="Proteomes" id="UP000321514"/>
    </source>
</evidence>
<keyword evidence="4 5" id="KW-0472">Membrane</keyword>
<keyword evidence="3 5" id="KW-1133">Transmembrane helix</keyword>
<dbReference type="GO" id="GO:0016020">
    <property type="term" value="C:membrane"/>
    <property type="evidence" value="ECO:0007669"/>
    <property type="project" value="UniProtKB-SubCell"/>
</dbReference>
<gene>
    <name evidence="7" type="ORF">MFU01_26290</name>
    <name evidence="8" type="ORF">SAMN05443572_101394</name>
</gene>
<dbReference type="GO" id="GO:0030416">
    <property type="term" value="P:methylamine metabolic process"/>
    <property type="evidence" value="ECO:0007669"/>
    <property type="project" value="InterPro"/>
</dbReference>
<evidence type="ECO:0000256" key="1">
    <source>
        <dbReference type="ARBA" id="ARBA00004141"/>
    </source>
</evidence>